<dbReference type="InterPro" id="IPR025440">
    <property type="entry name" value="DUF4306"/>
</dbReference>
<keyword evidence="1" id="KW-1133">Transmembrane helix</keyword>
<feature type="transmembrane region" description="Helical" evidence="1">
    <location>
        <begin position="114"/>
        <end position="131"/>
    </location>
</feature>
<dbReference type="Pfam" id="PF14154">
    <property type="entry name" value="DUF4306"/>
    <property type="match status" value="1"/>
</dbReference>
<evidence type="ECO:0000313" key="2">
    <source>
        <dbReference type="EMBL" id="MDN7247175.1"/>
    </source>
</evidence>
<dbReference type="EMBL" id="JAUJWU010000005">
    <property type="protein sequence ID" value="MDN7247175.1"/>
    <property type="molecule type" value="Genomic_DNA"/>
</dbReference>
<feature type="transmembrane region" description="Helical" evidence="1">
    <location>
        <begin position="12"/>
        <end position="37"/>
    </location>
</feature>
<evidence type="ECO:0000313" key="3">
    <source>
        <dbReference type="Proteomes" id="UP001172142"/>
    </source>
</evidence>
<feature type="transmembrane region" description="Helical" evidence="1">
    <location>
        <begin position="84"/>
        <end position="102"/>
    </location>
</feature>
<organism evidence="2 3">
    <name type="scientific">Planococcus shenhongbingii</name>
    <dbReference type="NCBI Taxonomy" id="3058398"/>
    <lineage>
        <taxon>Bacteria</taxon>
        <taxon>Bacillati</taxon>
        <taxon>Bacillota</taxon>
        <taxon>Bacilli</taxon>
        <taxon>Bacillales</taxon>
        <taxon>Caryophanaceae</taxon>
        <taxon>Planococcus</taxon>
    </lineage>
</organism>
<keyword evidence="1" id="KW-0812">Transmembrane</keyword>
<dbReference type="Proteomes" id="UP001172142">
    <property type="component" value="Unassembled WGS sequence"/>
</dbReference>
<feature type="transmembrane region" description="Helical" evidence="1">
    <location>
        <begin position="137"/>
        <end position="159"/>
    </location>
</feature>
<comment type="caution">
    <text evidence="2">The sequence shown here is derived from an EMBL/GenBank/DDBJ whole genome shotgun (WGS) entry which is preliminary data.</text>
</comment>
<keyword evidence="1" id="KW-0472">Membrane</keyword>
<gene>
    <name evidence="2" type="ORF">QWY13_16975</name>
</gene>
<protein>
    <submittedName>
        <fullName evidence="2">DUF4306 domain-containing protein</fullName>
    </submittedName>
</protein>
<accession>A0ABT8NI92</accession>
<sequence>MKFNRPAGKVILLNFKNVVLLIAASLVFVFATLVSWYEGGQLRDISWEWEHTAVFSNWFNGEVDRGSDIIVMDHFVYAAKFEPFFPFLMAVSLLFIVFRVALWIIKDQTVIRNIFFLFMAATSFSLSGIFLDSPATGFKLFSIFFGIIGILSLFAIFLFHNKKSKPGAINNT</sequence>
<evidence type="ECO:0000256" key="1">
    <source>
        <dbReference type="SAM" id="Phobius"/>
    </source>
</evidence>
<keyword evidence="3" id="KW-1185">Reference proteome</keyword>
<proteinExistence type="predicted"/>
<reference evidence="2 3" key="1">
    <citation type="submission" date="2023-07" db="EMBL/GenBank/DDBJ databases">
        <title>Novel species in genus Planococcus.</title>
        <authorList>
            <person name="Ning S."/>
        </authorList>
    </citation>
    <scope>NUCLEOTIDE SEQUENCE [LARGE SCALE GENOMIC DNA]</scope>
    <source>
        <strain evidence="2 3">N017</strain>
    </source>
</reference>
<name>A0ABT8NI92_9BACL</name>